<evidence type="ECO:0000256" key="2">
    <source>
        <dbReference type="ARBA" id="ARBA00022692"/>
    </source>
</evidence>
<sequence length="554" mass="64313">MMTNTTSDHTVRNFREVLFWPVQMMPLAGARSAQPHWELLAQGGKDNPWRRLEDRFQADGLDFDERHYKEFVTFLPYVQRFIYGETRSRMSDNASDLPGGSAIKIFRRCGVSALRLILREGEEPITLNVEHIELWFFDDINVAFLKVELSATDLPFTWVCDLLYRFGRAYPTGWDEDGHGKHNVHRAEWLSADGAVLAVSDSDNHKKFLSYTREHRSPGISEHWDFLLRPLVLDPSKETGILRYRQIEYHRMPLMAFLAVDNPRGIDRENWLHLGLVATLPPDEALPTYDPDVAEFESRYCYDRFWTDTETGPNTRFLCTGRAFLVVGDAHDDYFHDKARGILAQFRHQYVLLFLITHFHRASLLVFSNRIADAVHDLDIREPQSINRFRRRIYAGFEAFLRFTHRYWYHELSERSHVQALYRLCSKHLSNDSLYQEIKEDLRDMSQYLDSNTQRQQSTTIVRLTVVTTFSMIGTVATGLLGMNLIAEADAPISTRLTYFLVTTLITALLMLLAILKSKQLSSVMDMLADDQKSLRTRLAELGKAWQRNPPPKP</sequence>
<dbReference type="Proteomes" id="UP000244128">
    <property type="component" value="Unassembled WGS sequence"/>
</dbReference>
<comment type="subcellular location">
    <subcellularLocation>
        <location evidence="1">Membrane</location>
        <topology evidence="1">Multi-pass membrane protein</topology>
    </subcellularLocation>
</comment>
<evidence type="ECO:0000313" key="7">
    <source>
        <dbReference type="Proteomes" id="UP000244128"/>
    </source>
</evidence>
<keyword evidence="3 5" id="KW-1133">Transmembrane helix</keyword>
<name>A0A2T5HKI5_9PROT</name>
<feature type="transmembrane region" description="Helical" evidence="5">
    <location>
        <begin position="461"/>
        <end position="485"/>
    </location>
</feature>
<evidence type="ECO:0000313" key="6">
    <source>
        <dbReference type="EMBL" id="PTQ72056.1"/>
    </source>
</evidence>
<dbReference type="EMBL" id="QAOI01000029">
    <property type="protein sequence ID" value="PTQ72056.1"/>
    <property type="molecule type" value="Genomic_DNA"/>
</dbReference>
<dbReference type="Gene3D" id="1.20.58.340">
    <property type="entry name" value="Magnesium transport protein CorA, transmembrane region"/>
    <property type="match status" value="1"/>
</dbReference>
<proteinExistence type="predicted"/>
<dbReference type="GO" id="GO:0016020">
    <property type="term" value="C:membrane"/>
    <property type="evidence" value="ECO:0007669"/>
    <property type="project" value="UniProtKB-SubCell"/>
</dbReference>
<reference evidence="6 7" key="1">
    <citation type="submission" date="2018-04" db="EMBL/GenBank/DDBJ databases">
        <title>Active sludge and wastewater microbial communities from Klosterneuburg, Austria.</title>
        <authorList>
            <person name="Wagner M."/>
        </authorList>
    </citation>
    <scope>NUCLEOTIDE SEQUENCE [LARGE SCALE GENOMIC DNA]</scope>
    <source>
        <strain evidence="6 7">Nm49</strain>
    </source>
</reference>
<gene>
    <name evidence="6" type="ORF">C8R26_12925</name>
</gene>
<dbReference type="SUPFAM" id="SSF144083">
    <property type="entry name" value="Magnesium transport protein CorA, transmembrane region"/>
    <property type="match status" value="1"/>
</dbReference>
<keyword evidence="4 5" id="KW-0472">Membrane</keyword>
<evidence type="ECO:0000256" key="1">
    <source>
        <dbReference type="ARBA" id="ARBA00004141"/>
    </source>
</evidence>
<accession>A0A2T5HKI5</accession>
<evidence type="ECO:0000256" key="5">
    <source>
        <dbReference type="SAM" id="Phobius"/>
    </source>
</evidence>
<comment type="caution">
    <text evidence="6">The sequence shown here is derived from an EMBL/GenBank/DDBJ whole genome shotgun (WGS) entry which is preliminary data.</text>
</comment>
<keyword evidence="2 5" id="KW-0812">Transmembrane</keyword>
<evidence type="ECO:0000256" key="3">
    <source>
        <dbReference type="ARBA" id="ARBA00022989"/>
    </source>
</evidence>
<organism evidence="6 7">
    <name type="scientific">Nitrosomonas oligotropha</name>
    <dbReference type="NCBI Taxonomy" id="42354"/>
    <lineage>
        <taxon>Bacteria</taxon>
        <taxon>Pseudomonadati</taxon>
        <taxon>Pseudomonadota</taxon>
        <taxon>Betaproteobacteria</taxon>
        <taxon>Nitrosomonadales</taxon>
        <taxon>Nitrosomonadaceae</taxon>
        <taxon>Nitrosomonas</taxon>
    </lineage>
</organism>
<dbReference type="RefSeq" id="WP_107804188.1">
    <property type="nucleotide sequence ID" value="NZ_QAOI01000029.1"/>
</dbReference>
<protein>
    <submittedName>
        <fullName evidence="6">CorA-like Mg2+ transporter protein</fullName>
    </submittedName>
</protein>
<evidence type="ECO:0000256" key="4">
    <source>
        <dbReference type="ARBA" id="ARBA00023136"/>
    </source>
</evidence>
<dbReference type="InterPro" id="IPR045863">
    <property type="entry name" value="CorA_TM1_TM2"/>
</dbReference>
<dbReference type="AlphaFoldDB" id="A0A2T5HKI5"/>
<feature type="transmembrane region" description="Helical" evidence="5">
    <location>
        <begin position="497"/>
        <end position="516"/>
    </location>
</feature>